<evidence type="ECO:0000256" key="4">
    <source>
        <dbReference type="ARBA" id="ARBA00023242"/>
    </source>
</evidence>
<dbReference type="InterPro" id="IPR039460">
    <property type="entry name" value="SUPT7L/Spt7"/>
</dbReference>
<dbReference type="HOGENOM" id="CLU_1410487_0_0_1"/>
<dbReference type="GO" id="GO:0000124">
    <property type="term" value="C:SAGA complex"/>
    <property type="evidence" value="ECO:0007669"/>
    <property type="project" value="InterPro"/>
</dbReference>
<evidence type="ECO:0000259" key="5">
    <source>
        <dbReference type="Pfam" id="PF07524"/>
    </source>
</evidence>
<proteinExistence type="predicted"/>
<dbReference type="EMBL" id="CAEY01000473">
    <property type="status" value="NOT_ANNOTATED_CDS"/>
    <property type="molecule type" value="Genomic_DNA"/>
</dbReference>
<dbReference type="InterPro" id="IPR006565">
    <property type="entry name" value="BTP"/>
</dbReference>
<dbReference type="PANTHER" id="PTHR28598:SF1">
    <property type="entry name" value="STAGA COMPLEX 65 SUBUNIT GAMMA"/>
    <property type="match status" value="1"/>
</dbReference>
<sequence length="193" mass="22088">MNEPVFISHYDKKLIDINDLPVGNPVVVNTIQLLNLSSKLDQAFTGSTRFLPSSDDLQCLQLKQVSSNDDYDHISRFLSRESVQQLLKRAILLITTHSGYHETSESIIEILTQIAGEYLKKISCILRASVDSKHFKGENDFIDLINRAFAEIGMDLPKIQHYESTLRSYRNNVHKEVMKKLNIVHQNNATKFN</sequence>
<evidence type="ECO:0000256" key="3">
    <source>
        <dbReference type="ARBA" id="ARBA00023163"/>
    </source>
</evidence>
<dbReference type="KEGG" id="tut:107366025"/>
<keyword evidence="4" id="KW-0539">Nucleus</keyword>
<reference evidence="6" key="2">
    <citation type="submission" date="2015-06" db="UniProtKB">
        <authorList>
            <consortium name="EnsemblMetazoa"/>
        </authorList>
    </citation>
    <scope>IDENTIFICATION</scope>
</reference>
<evidence type="ECO:0000256" key="1">
    <source>
        <dbReference type="ARBA" id="ARBA00004123"/>
    </source>
</evidence>
<keyword evidence="7" id="KW-1185">Reference proteome</keyword>
<evidence type="ECO:0000313" key="6">
    <source>
        <dbReference type="EnsemblMetazoa" id="tetur01g12810.1"/>
    </source>
</evidence>
<dbReference type="Gene3D" id="1.10.20.10">
    <property type="entry name" value="Histone, subunit A"/>
    <property type="match status" value="1"/>
</dbReference>
<dbReference type="GO" id="GO:0046982">
    <property type="term" value="F:protein heterodimerization activity"/>
    <property type="evidence" value="ECO:0007669"/>
    <property type="project" value="InterPro"/>
</dbReference>
<feature type="domain" description="Bromodomain associated" evidence="5">
    <location>
        <begin position="82"/>
        <end position="124"/>
    </location>
</feature>
<evidence type="ECO:0000256" key="2">
    <source>
        <dbReference type="ARBA" id="ARBA00023015"/>
    </source>
</evidence>
<keyword evidence="2" id="KW-0805">Transcription regulation</keyword>
<dbReference type="EnsemblMetazoa" id="tetur01g12810.1">
    <property type="protein sequence ID" value="tetur01g12810.1"/>
    <property type="gene ID" value="tetur01g12810"/>
</dbReference>
<dbReference type="STRING" id="32264.T1JT44"/>
<dbReference type="AlphaFoldDB" id="T1JT44"/>
<gene>
    <name evidence="6" type="primary">107366025</name>
</gene>
<protein>
    <recommendedName>
        <fullName evidence="5">Bromodomain associated domain-containing protein</fullName>
    </recommendedName>
</protein>
<dbReference type="OrthoDB" id="6021257at2759"/>
<dbReference type="Pfam" id="PF07524">
    <property type="entry name" value="Bromo_TP"/>
    <property type="match status" value="1"/>
</dbReference>
<comment type="subcellular location">
    <subcellularLocation>
        <location evidence="1">Nucleus</location>
    </subcellularLocation>
</comment>
<dbReference type="OMA" id="THSGYHE"/>
<evidence type="ECO:0000313" key="7">
    <source>
        <dbReference type="Proteomes" id="UP000015104"/>
    </source>
</evidence>
<name>T1JT44_TETUR</name>
<dbReference type="Proteomes" id="UP000015104">
    <property type="component" value="Unassembled WGS sequence"/>
</dbReference>
<dbReference type="GO" id="GO:0005634">
    <property type="term" value="C:nucleus"/>
    <property type="evidence" value="ECO:0007669"/>
    <property type="project" value="UniProtKB-SubCell"/>
</dbReference>
<keyword evidence="3" id="KW-0804">Transcription</keyword>
<reference evidence="7" key="1">
    <citation type="submission" date="2011-08" db="EMBL/GenBank/DDBJ databases">
        <authorList>
            <person name="Rombauts S."/>
        </authorList>
    </citation>
    <scope>NUCLEOTIDE SEQUENCE</scope>
    <source>
        <strain evidence="7">London</strain>
    </source>
</reference>
<accession>T1JT44</accession>
<dbReference type="InterPro" id="IPR009072">
    <property type="entry name" value="Histone-fold"/>
</dbReference>
<organism evidence="6 7">
    <name type="scientific">Tetranychus urticae</name>
    <name type="common">Two-spotted spider mite</name>
    <dbReference type="NCBI Taxonomy" id="32264"/>
    <lineage>
        <taxon>Eukaryota</taxon>
        <taxon>Metazoa</taxon>
        <taxon>Ecdysozoa</taxon>
        <taxon>Arthropoda</taxon>
        <taxon>Chelicerata</taxon>
        <taxon>Arachnida</taxon>
        <taxon>Acari</taxon>
        <taxon>Acariformes</taxon>
        <taxon>Trombidiformes</taxon>
        <taxon>Prostigmata</taxon>
        <taxon>Eleutherengona</taxon>
        <taxon>Raphignathae</taxon>
        <taxon>Tetranychoidea</taxon>
        <taxon>Tetranychidae</taxon>
        <taxon>Tetranychus</taxon>
    </lineage>
</organism>
<dbReference type="PANTHER" id="PTHR28598">
    <property type="entry name" value="STAGA COMPLEX 65 SUBUNIT GAMMA"/>
    <property type="match status" value="1"/>
</dbReference>
<dbReference type="GO" id="GO:0003713">
    <property type="term" value="F:transcription coactivator activity"/>
    <property type="evidence" value="ECO:0007669"/>
    <property type="project" value="TreeGrafter"/>
</dbReference>
<dbReference type="CDD" id="cd06847">
    <property type="entry name" value="HFD_SUPT7L"/>
    <property type="match status" value="1"/>
</dbReference>